<dbReference type="Proteomes" id="UP001500620">
    <property type="component" value="Unassembled WGS sequence"/>
</dbReference>
<feature type="domain" description="Plasmid pRiA4b Orf3-like" evidence="1">
    <location>
        <begin position="354"/>
        <end position="481"/>
    </location>
</feature>
<dbReference type="InterPro" id="IPR024047">
    <property type="entry name" value="MM3350-like_sf"/>
</dbReference>
<evidence type="ECO:0000313" key="2">
    <source>
        <dbReference type="EMBL" id="GAA4243007.1"/>
    </source>
</evidence>
<sequence>MMRRAVALAAWVGDGRPVTATGVLKPVDIPGAMAAMGLAAPARVRTAADVEALHRPWVAAQAVGLVEVGLGRVKATGGTPANGLEPWWTALAAVLRAESHDRQAEGASALCRMLLAVLAGEPPLDDIEDLVNERLHNAAGGWLIGAAYQAFRRGVMPVDAAAELLGEFGAVDDEQRLTALGRWADERFAAAAPQPVPADLAAADLLNRLVGLAEREAWDVVRQWLAGRDVQQAVAEVLSAAEQARPAARVAGIDLVGGLGAAMRPLWRSALKRPMLAPHARAALASWDAPGRAASEADQCWLAVEYALAVEDLEEAWHLVDDFGGPRVVDASTHPDAAALLEALNTAGRPPCRVYQLKVVLSNVRPPVWRRLRVPAALPLDALHYVIQAAFGWHDDHLHLFEAGRQRYADVDFKFDECDDESGARLAKVLPNGGTMTYVYDMGDWWEHRITVERVDELDDPAVDVVIVCVGGRGDAPVEDWNPEDGPNTRPFDVDAINHRLTALFDGL</sequence>
<gene>
    <name evidence="2" type="ORF">GCM10022255_000240</name>
</gene>
<organism evidence="2 3">
    <name type="scientific">Dactylosporangium darangshiense</name>
    <dbReference type="NCBI Taxonomy" id="579108"/>
    <lineage>
        <taxon>Bacteria</taxon>
        <taxon>Bacillati</taxon>
        <taxon>Actinomycetota</taxon>
        <taxon>Actinomycetes</taxon>
        <taxon>Micromonosporales</taxon>
        <taxon>Micromonosporaceae</taxon>
        <taxon>Dactylosporangium</taxon>
    </lineage>
</organism>
<keyword evidence="3" id="KW-1185">Reference proteome</keyword>
<dbReference type="Pfam" id="PF07929">
    <property type="entry name" value="PRiA4_ORF3"/>
    <property type="match status" value="1"/>
</dbReference>
<protein>
    <recommendedName>
        <fullName evidence="1">Plasmid pRiA4b Orf3-like domain-containing protein</fullName>
    </recommendedName>
</protein>
<dbReference type="PANTHER" id="PTHR41878:SF1">
    <property type="entry name" value="TNPR PROTEIN"/>
    <property type="match status" value="1"/>
</dbReference>
<name>A0ABP8CT79_9ACTN</name>
<proteinExistence type="predicted"/>
<dbReference type="SUPFAM" id="SSF159941">
    <property type="entry name" value="MM3350-like"/>
    <property type="match status" value="1"/>
</dbReference>
<reference evidence="3" key="1">
    <citation type="journal article" date="2019" name="Int. J. Syst. Evol. Microbiol.">
        <title>The Global Catalogue of Microorganisms (GCM) 10K type strain sequencing project: providing services to taxonomists for standard genome sequencing and annotation.</title>
        <authorList>
            <consortium name="The Broad Institute Genomics Platform"/>
            <consortium name="The Broad Institute Genome Sequencing Center for Infectious Disease"/>
            <person name="Wu L."/>
            <person name="Ma J."/>
        </authorList>
    </citation>
    <scope>NUCLEOTIDE SEQUENCE [LARGE SCALE GENOMIC DNA]</scope>
    <source>
        <strain evidence="3">JCM 17441</strain>
    </source>
</reference>
<accession>A0ABP8CT79</accession>
<dbReference type="EMBL" id="BAABAT010000001">
    <property type="protein sequence ID" value="GAA4243007.1"/>
    <property type="molecule type" value="Genomic_DNA"/>
</dbReference>
<dbReference type="InterPro" id="IPR012912">
    <property type="entry name" value="Plasmid_pRiA4b_Orf3-like"/>
</dbReference>
<comment type="caution">
    <text evidence="2">The sequence shown here is derived from an EMBL/GenBank/DDBJ whole genome shotgun (WGS) entry which is preliminary data.</text>
</comment>
<evidence type="ECO:0000313" key="3">
    <source>
        <dbReference type="Proteomes" id="UP001500620"/>
    </source>
</evidence>
<evidence type="ECO:0000259" key="1">
    <source>
        <dbReference type="Pfam" id="PF07929"/>
    </source>
</evidence>
<dbReference type="Gene3D" id="3.10.290.30">
    <property type="entry name" value="MM3350-like"/>
    <property type="match status" value="1"/>
</dbReference>
<dbReference type="PANTHER" id="PTHR41878">
    <property type="entry name" value="LEXA REPRESSOR-RELATED"/>
    <property type="match status" value="1"/>
</dbReference>